<keyword evidence="2" id="KW-1185">Reference proteome</keyword>
<reference evidence="1 2" key="1">
    <citation type="submission" date="2015-08" db="EMBL/GenBank/DDBJ databases">
        <title>Complete genome sequence of Sulfurifustis variabilis.</title>
        <authorList>
            <person name="Miura A."/>
            <person name="Kojima H."/>
            <person name="Fukui M."/>
        </authorList>
    </citation>
    <scope>NUCLEOTIDE SEQUENCE [LARGE SCALE GENOMIC DNA]</scope>
    <source>
        <strain evidence="2">skN76</strain>
    </source>
</reference>
<evidence type="ECO:0000313" key="1">
    <source>
        <dbReference type="EMBL" id="BAU47970.1"/>
    </source>
</evidence>
<protein>
    <recommendedName>
        <fullName evidence="3">Response regulatory domain-containing protein</fullName>
    </recommendedName>
</protein>
<evidence type="ECO:0008006" key="3">
    <source>
        <dbReference type="Google" id="ProtNLM"/>
    </source>
</evidence>
<dbReference type="EMBL" id="AP014936">
    <property type="protein sequence ID" value="BAU47970.1"/>
    <property type="molecule type" value="Genomic_DNA"/>
</dbReference>
<dbReference type="KEGG" id="sva:SVA_1405"/>
<dbReference type="Proteomes" id="UP000218899">
    <property type="component" value="Chromosome"/>
</dbReference>
<dbReference type="Gene3D" id="3.40.50.2300">
    <property type="match status" value="1"/>
</dbReference>
<gene>
    <name evidence="1" type="ORF">SVA_1405</name>
</gene>
<dbReference type="RefSeq" id="WP_096460527.1">
    <property type="nucleotide sequence ID" value="NZ_AP014936.1"/>
</dbReference>
<proteinExistence type="predicted"/>
<evidence type="ECO:0000313" key="2">
    <source>
        <dbReference type="Proteomes" id="UP000218899"/>
    </source>
</evidence>
<dbReference type="OrthoDB" id="9792877at2"/>
<name>A0A1B4V336_9GAMM</name>
<dbReference type="AlphaFoldDB" id="A0A1B4V336"/>
<accession>A0A1B4V336</accession>
<organism evidence="1 2">
    <name type="scientific">Sulfurifustis variabilis</name>
    <dbReference type="NCBI Taxonomy" id="1675686"/>
    <lineage>
        <taxon>Bacteria</taxon>
        <taxon>Pseudomonadati</taxon>
        <taxon>Pseudomonadota</taxon>
        <taxon>Gammaproteobacteria</taxon>
        <taxon>Acidiferrobacterales</taxon>
        <taxon>Acidiferrobacteraceae</taxon>
        <taxon>Sulfurifustis</taxon>
    </lineage>
</organism>
<sequence length="127" mass="13905">MSPEPPTGRPLLLAVVELGGYPSFAPLYEAAGYEYVSVTSVRKALAVLKERVPAVVVCEFNFQSDFRDRTSSLESLLAVLQRAPAVRVIVFHEAEHAGQLARLTARFRVHATLAFPIDADRLRAALA</sequence>